<dbReference type="GO" id="GO:0008360">
    <property type="term" value="P:regulation of cell shape"/>
    <property type="evidence" value="ECO:0007669"/>
    <property type="project" value="UniProtKB-KW"/>
</dbReference>
<comment type="catalytic activity">
    <reaction evidence="10 11">
        <text>D-alanyl-D-alanine + UDP-N-acetyl-alpha-D-muramoyl-L-alanyl-gamma-D-glutamyl-meso-2,6-diaminopimelate + ATP = UDP-N-acetyl-alpha-D-muramoyl-L-alanyl-gamma-D-glutamyl-meso-2,6-diaminopimeloyl-D-alanyl-D-alanine + ADP + phosphate + H(+)</text>
        <dbReference type="Rhea" id="RHEA:28374"/>
        <dbReference type="ChEBI" id="CHEBI:15378"/>
        <dbReference type="ChEBI" id="CHEBI:30616"/>
        <dbReference type="ChEBI" id="CHEBI:43474"/>
        <dbReference type="ChEBI" id="CHEBI:57822"/>
        <dbReference type="ChEBI" id="CHEBI:61386"/>
        <dbReference type="ChEBI" id="CHEBI:83905"/>
        <dbReference type="ChEBI" id="CHEBI:456216"/>
        <dbReference type="EC" id="6.3.2.10"/>
    </reaction>
</comment>
<comment type="pathway">
    <text evidence="10 11">Cell wall biogenesis; peptidoglycan biosynthesis.</text>
</comment>
<evidence type="ECO:0000256" key="7">
    <source>
        <dbReference type="ARBA" id="ARBA00022984"/>
    </source>
</evidence>
<dbReference type="EMBL" id="JGZI01000010">
    <property type="protein sequence ID" value="KFI81532.1"/>
    <property type="molecule type" value="Genomic_DNA"/>
</dbReference>
<dbReference type="AlphaFoldDB" id="A0A087CE32"/>
<dbReference type="GO" id="GO:0071555">
    <property type="term" value="P:cell wall organization"/>
    <property type="evidence" value="ECO:0007669"/>
    <property type="project" value="UniProtKB-KW"/>
</dbReference>
<dbReference type="SUPFAM" id="SSF53623">
    <property type="entry name" value="MurD-like peptide ligases, catalytic domain"/>
    <property type="match status" value="1"/>
</dbReference>
<protein>
    <recommendedName>
        <fullName evidence="10 11">UDP-N-acetylmuramoyl-tripeptide--D-alanyl-D-alanine ligase</fullName>
        <ecNumber evidence="10 11">6.3.2.10</ecNumber>
    </recommendedName>
    <alternativeName>
        <fullName evidence="10">D-alanyl-D-alanine-adding enzyme</fullName>
    </alternativeName>
</protein>
<dbReference type="InterPro" id="IPR035911">
    <property type="entry name" value="MurE/MurF_N"/>
</dbReference>
<keyword evidence="6 10" id="KW-0133">Cell shape</keyword>
<dbReference type="HAMAP" id="MF_02019">
    <property type="entry name" value="MurF"/>
    <property type="match status" value="1"/>
</dbReference>
<keyword evidence="2 10" id="KW-0436">Ligase</keyword>
<dbReference type="EC" id="6.3.2.10" evidence="10 11"/>
<dbReference type="SUPFAM" id="SSF53244">
    <property type="entry name" value="MurD-like peptide ligases, peptide-binding domain"/>
    <property type="match status" value="1"/>
</dbReference>
<keyword evidence="9 10" id="KW-0961">Cell wall biogenesis/degradation</keyword>
<reference evidence="16 17" key="1">
    <citation type="submission" date="2014-03" db="EMBL/GenBank/DDBJ databases">
        <title>Genomics of Bifidobacteria.</title>
        <authorList>
            <person name="Ventura M."/>
            <person name="Milani C."/>
            <person name="Lugli G.A."/>
        </authorList>
    </citation>
    <scope>NUCLEOTIDE SEQUENCE [LARGE SCALE GENOMIC DNA]</scope>
    <source>
        <strain evidence="16 17">LMG 21775</strain>
    </source>
</reference>
<evidence type="ECO:0000256" key="6">
    <source>
        <dbReference type="ARBA" id="ARBA00022960"/>
    </source>
</evidence>
<evidence type="ECO:0000256" key="5">
    <source>
        <dbReference type="ARBA" id="ARBA00022840"/>
    </source>
</evidence>
<dbReference type="GO" id="GO:0047480">
    <property type="term" value="F:UDP-N-acetylmuramoyl-tripeptide-D-alanyl-D-alanine ligase activity"/>
    <property type="evidence" value="ECO:0007669"/>
    <property type="project" value="UniProtKB-UniRule"/>
</dbReference>
<dbReference type="Gene3D" id="3.40.1190.10">
    <property type="entry name" value="Mur-like, catalytic domain"/>
    <property type="match status" value="1"/>
</dbReference>
<evidence type="ECO:0000256" key="4">
    <source>
        <dbReference type="ARBA" id="ARBA00022741"/>
    </source>
</evidence>
<dbReference type="GO" id="GO:0008766">
    <property type="term" value="F:UDP-N-acetylmuramoylalanyl-D-glutamyl-2,6-diaminopimelate-D-alanyl-D-alanine ligase activity"/>
    <property type="evidence" value="ECO:0007669"/>
    <property type="project" value="RHEA"/>
</dbReference>
<dbReference type="Pfam" id="PF02875">
    <property type="entry name" value="Mur_ligase_C"/>
    <property type="match status" value="1"/>
</dbReference>
<name>A0A087CE32_9BIFI</name>
<dbReference type="STRING" id="218140.BPSY_1941"/>
<dbReference type="InterPro" id="IPR005863">
    <property type="entry name" value="UDP-N-AcMur_synth"/>
</dbReference>
<feature type="domain" description="Mur ligase central" evidence="15">
    <location>
        <begin position="137"/>
        <end position="335"/>
    </location>
</feature>
<evidence type="ECO:0000259" key="14">
    <source>
        <dbReference type="Pfam" id="PF02875"/>
    </source>
</evidence>
<feature type="binding site" evidence="10">
    <location>
        <begin position="139"/>
        <end position="145"/>
    </location>
    <ligand>
        <name>ATP</name>
        <dbReference type="ChEBI" id="CHEBI:30616"/>
    </ligand>
</feature>
<keyword evidence="17" id="KW-1185">Reference proteome</keyword>
<evidence type="ECO:0000256" key="1">
    <source>
        <dbReference type="ARBA" id="ARBA00022490"/>
    </source>
</evidence>
<evidence type="ECO:0000256" key="3">
    <source>
        <dbReference type="ARBA" id="ARBA00022618"/>
    </source>
</evidence>
<evidence type="ECO:0000256" key="12">
    <source>
        <dbReference type="SAM" id="MobiDB-lite"/>
    </source>
</evidence>
<evidence type="ECO:0000256" key="2">
    <source>
        <dbReference type="ARBA" id="ARBA00022598"/>
    </source>
</evidence>
<dbReference type="PANTHER" id="PTHR43024">
    <property type="entry name" value="UDP-N-ACETYLMURAMOYL-TRIPEPTIDE--D-ALANYL-D-ALANINE LIGASE"/>
    <property type="match status" value="1"/>
</dbReference>
<keyword evidence="1 10" id="KW-0963">Cytoplasm</keyword>
<dbReference type="Gene3D" id="3.40.1390.10">
    <property type="entry name" value="MurE/MurF, N-terminal domain"/>
    <property type="match status" value="1"/>
</dbReference>
<dbReference type="GO" id="GO:0009252">
    <property type="term" value="P:peptidoglycan biosynthetic process"/>
    <property type="evidence" value="ECO:0007669"/>
    <property type="project" value="UniProtKB-UniRule"/>
</dbReference>
<feature type="domain" description="Mur ligase N-terminal catalytic" evidence="13">
    <location>
        <begin position="51"/>
        <end position="118"/>
    </location>
</feature>
<evidence type="ECO:0000256" key="9">
    <source>
        <dbReference type="ARBA" id="ARBA00023316"/>
    </source>
</evidence>
<dbReference type="InterPro" id="IPR051046">
    <property type="entry name" value="MurCDEF_CellWall_CoF430Synth"/>
</dbReference>
<evidence type="ECO:0000256" key="8">
    <source>
        <dbReference type="ARBA" id="ARBA00023306"/>
    </source>
</evidence>
<dbReference type="GO" id="GO:0005524">
    <property type="term" value="F:ATP binding"/>
    <property type="evidence" value="ECO:0007669"/>
    <property type="project" value="UniProtKB-UniRule"/>
</dbReference>
<evidence type="ECO:0000259" key="13">
    <source>
        <dbReference type="Pfam" id="PF01225"/>
    </source>
</evidence>
<keyword evidence="3 10" id="KW-0132">Cell division</keyword>
<evidence type="ECO:0000256" key="11">
    <source>
        <dbReference type="RuleBase" id="RU004136"/>
    </source>
</evidence>
<dbReference type="eggNOG" id="COG0770">
    <property type="taxonomic scope" value="Bacteria"/>
</dbReference>
<comment type="function">
    <text evidence="10 11">Involved in cell wall formation. Catalyzes the final step in the synthesis of UDP-N-acetylmuramoyl-pentapeptide, the precursor of murein.</text>
</comment>
<dbReference type="InterPro" id="IPR000713">
    <property type="entry name" value="Mur_ligase_N"/>
</dbReference>
<keyword evidence="7 10" id="KW-0573">Peptidoglycan synthesis</keyword>
<keyword evidence="8 10" id="KW-0131">Cell cycle</keyword>
<keyword evidence="4 10" id="KW-0547">Nucleotide-binding</keyword>
<dbReference type="InterPro" id="IPR036565">
    <property type="entry name" value="Mur-like_cat_sf"/>
</dbReference>
<dbReference type="SUPFAM" id="SSF63418">
    <property type="entry name" value="MurE/MurF N-terminal domain"/>
    <property type="match status" value="1"/>
</dbReference>
<comment type="similarity">
    <text evidence="10">Belongs to the MurCDEF family. MurF subfamily.</text>
</comment>
<evidence type="ECO:0000256" key="10">
    <source>
        <dbReference type="HAMAP-Rule" id="MF_02019"/>
    </source>
</evidence>
<proteinExistence type="inferred from homology"/>
<dbReference type="UniPathway" id="UPA00219"/>
<sequence length="538" mass="56487">MNQDENVGMVPMTLQEIAEAVHGRLVDGDGPHADLGQGSGDGSPHIRAEATNVVSDSRQLREGSVFVAIAGERVDGHDFVPGIAASGAVAAIVEHVVEGSSVAQIVVENSVRALGLLARHNLDKRREMDLPLTIIGITGSVGKTTTKDLLSSLLRRLGSTIAPVGSFNNEIGLPLTALEVNASTRFLVAEMGASHIGEITYLTNIAPPDISIALKVGVAHLGEFGSVENIAKAKSEIVQGLLPGGVAVLNANDPRVAQMRRFAPGRVLWFGEQAGSGVDVFNEGQAFDMTAQDIRVDGLDHPSFTMSDGAEHVPVTLGISGEHNVMNALAAAAVAHHLGLPLDDIAAVLADQRRISPHRMAVSTVERNGIAFTLIDDSFNANPDSMRAGLRGLSAWGSSGEDKPFRVAVLGAMLELGADELALHRQIGEQCADLSLDAVVAVGGNEALAPLAQALADGAKDEASRRGVTGSTQDFKVLLAQDAKQADDMISSLGQEHRNMVVLLKGSHVSGLSALAEQWEKRESHSMTADEQNGEVQR</sequence>
<evidence type="ECO:0000259" key="15">
    <source>
        <dbReference type="Pfam" id="PF08245"/>
    </source>
</evidence>
<feature type="region of interest" description="Disordered" evidence="12">
    <location>
        <begin position="25"/>
        <end position="46"/>
    </location>
</feature>
<feature type="domain" description="Mur ligase C-terminal" evidence="14">
    <location>
        <begin position="359"/>
        <end position="507"/>
    </location>
</feature>
<dbReference type="InterPro" id="IPR004101">
    <property type="entry name" value="Mur_ligase_C"/>
</dbReference>
<dbReference type="NCBIfam" id="TIGR01143">
    <property type="entry name" value="murF"/>
    <property type="match status" value="1"/>
</dbReference>
<comment type="caution">
    <text evidence="16">The sequence shown here is derived from an EMBL/GenBank/DDBJ whole genome shotgun (WGS) entry which is preliminary data.</text>
</comment>
<comment type="subcellular location">
    <subcellularLocation>
        <location evidence="10 11">Cytoplasm</location>
    </subcellularLocation>
</comment>
<evidence type="ECO:0000313" key="16">
    <source>
        <dbReference type="EMBL" id="KFI81532.1"/>
    </source>
</evidence>
<keyword evidence="5 10" id="KW-0067">ATP-binding</keyword>
<dbReference type="Pfam" id="PF08245">
    <property type="entry name" value="Mur_ligase_M"/>
    <property type="match status" value="1"/>
</dbReference>
<dbReference type="Gene3D" id="3.90.190.20">
    <property type="entry name" value="Mur ligase, C-terminal domain"/>
    <property type="match status" value="1"/>
</dbReference>
<accession>A0A087CE32</accession>
<gene>
    <name evidence="10" type="primary">murF</name>
    <name evidence="16" type="ORF">BPSY_1941</name>
</gene>
<dbReference type="Proteomes" id="UP000029050">
    <property type="component" value="Unassembled WGS sequence"/>
</dbReference>
<evidence type="ECO:0000313" key="17">
    <source>
        <dbReference type="Proteomes" id="UP000029050"/>
    </source>
</evidence>
<dbReference type="InterPro" id="IPR036615">
    <property type="entry name" value="Mur_ligase_C_dom_sf"/>
</dbReference>
<dbReference type="Pfam" id="PF01225">
    <property type="entry name" value="Mur_ligase"/>
    <property type="match status" value="1"/>
</dbReference>
<dbReference type="PANTHER" id="PTHR43024:SF1">
    <property type="entry name" value="UDP-N-ACETYLMURAMOYL-TRIPEPTIDE--D-ALANYL-D-ALANINE LIGASE"/>
    <property type="match status" value="1"/>
</dbReference>
<dbReference type="InterPro" id="IPR013221">
    <property type="entry name" value="Mur_ligase_cen"/>
</dbReference>
<dbReference type="GO" id="GO:0051301">
    <property type="term" value="P:cell division"/>
    <property type="evidence" value="ECO:0007669"/>
    <property type="project" value="UniProtKB-KW"/>
</dbReference>
<organism evidence="16 17">
    <name type="scientific">Bifidobacterium psychraerophilum</name>
    <dbReference type="NCBI Taxonomy" id="218140"/>
    <lineage>
        <taxon>Bacteria</taxon>
        <taxon>Bacillati</taxon>
        <taxon>Actinomycetota</taxon>
        <taxon>Actinomycetes</taxon>
        <taxon>Bifidobacteriales</taxon>
        <taxon>Bifidobacteriaceae</taxon>
        <taxon>Bifidobacterium</taxon>
    </lineage>
</organism>
<dbReference type="GO" id="GO:0005737">
    <property type="term" value="C:cytoplasm"/>
    <property type="evidence" value="ECO:0007669"/>
    <property type="project" value="UniProtKB-SubCell"/>
</dbReference>